<accession>A0A5B7J0X8</accession>
<keyword evidence="2" id="KW-1185">Reference proteome</keyword>
<comment type="caution">
    <text evidence="1">The sequence shown here is derived from an EMBL/GenBank/DDBJ whole genome shotgun (WGS) entry which is preliminary data.</text>
</comment>
<dbReference type="Proteomes" id="UP000324222">
    <property type="component" value="Unassembled WGS sequence"/>
</dbReference>
<name>A0A5B7J0X8_PORTR</name>
<protein>
    <submittedName>
        <fullName evidence="1">Uncharacterized protein</fullName>
    </submittedName>
</protein>
<dbReference type="EMBL" id="VSRR010070520">
    <property type="protein sequence ID" value="MPC86124.1"/>
    <property type="molecule type" value="Genomic_DNA"/>
</dbReference>
<evidence type="ECO:0000313" key="1">
    <source>
        <dbReference type="EMBL" id="MPC86124.1"/>
    </source>
</evidence>
<reference evidence="1 2" key="1">
    <citation type="submission" date="2019-05" db="EMBL/GenBank/DDBJ databases">
        <title>Another draft genome of Portunus trituberculatus and its Hox gene families provides insights of decapod evolution.</title>
        <authorList>
            <person name="Jeong J.-H."/>
            <person name="Song I."/>
            <person name="Kim S."/>
            <person name="Choi T."/>
            <person name="Kim D."/>
            <person name="Ryu S."/>
            <person name="Kim W."/>
        </authorList>
    </citation>
    <scope>NUCLEOTIDE SEQUENCE [LARGE SCALE GENOMIC DNA]</scope>
    <source>
        <tissue evidence="1">Muscle</tissue>
    </source>
</reference>
<evidence type="ECO:0000313" key="2">
    <source>
        <dbReference type="Proteomes" id="UP000324222"/>
    </source>
</evidence>
<organism evidence="1 2">
    <name type="scientific">Portunus trituberculatus</name>
    <name type="common">Swimming crab</name>
    <name type="synonym">Neptunus trituberculatus</name>
    <dbReference type="NCBI Taxonomy" id="210409"/>
    <lineage>
        <taxon>Eukaryota</taxon>
        <taxon>Metazoa</taxon>
        <taxon>Ecdysozoa</taxon>
        <taxon>Arthropoda</taxon>
        <taxon>Crustacea</taxon>
        <taxon>Multicrustacea</taxon>
        <taxon>Malacostraca</taxon>
        <taxon>Eumalacostraca</taxon>
        <taxon>Eucarida</taxon>
        <taxon>Decapoda</taxon>
        <taxon>Pleocyemata</taxon>
        <taxon>Brachyura</taxon>
        <taxon>Eubrachyura</taxon>
        <taxon>Portunoidea</taxon>
        <taxon>Portunidae</taxon>
        <taxon>Portuninae</taxon>
        <taxon>Portunus</taxon>
    </lineage>
</organism>
<sequence length="68" mass="7755">MVSWCSKGSMSDCLLMPRWELRTVTQHKGAQVKITHNTQAHHTATHARTTLLLRGLEAVQNRFVEVNQ</sequence>
<gene>
    <name evidence="1" type="ORF">E2C01_080940</name>
</gene>
<dbReference type="AlphaFoldDB" id="A0A5B7J0X8"/>
<proteinExistence type="predicted"/>